<keyword evidence="3" id="KW-1185">Reference proteome</keyword>
<feature type="region of interest" description="Disordered" evidence="1">
    <location>
        <begin position="110"/>
        <end position="189"/>
    </location>
</feature>
<name>A0A564YHK6_HYMDI</name>
<dbReference type="EMBL" id="CABIJS010000210">
    <property type="protein sequence ID" value="VUZ46198.1"/>
    <property type="molecule type" value="Genomic_DNA"/>
</dbReference>
<proteinExistence type="predicted"/>
<sequence>MCSLPGIFFSLICFFRQPKKTRPTIFVPHREQPTMYGNAHSATQDAVAISNEIYGVVNSQVHEVQFLSEEEEYSMMPDDPPPPPVRKSYEGAIRYASLLWDKTAKSIRSSKNKEEKLALDAPSLPPRTDDMITPLIGSANEKLEDRQSFLDRPSKSFYERSKEDSLEDLRNPLPVRDTSSTLRSKKNVK</sequence>
<evidence type="ECO:0000256" key="1">
    <source>
        <dbReference type="SAM" id="MobiDB-lite"/>
    </source>
</evidence>
<protein>
    <submittedName>
        <fullName evidence="2">Uncharacterized protein</fullName>
    </submittedName>
</protein>
<dbReference type="AlphaFoldDB" id="A0A564YHK6"/>
<organism evidence="2 3">
    <name type="scientific">Hymenolepis diminuta</name>
    <name type="common">Rat tapeworm</name>
    <dbReference type="NCBI Taxonomy" id="6216"/>
    <lineage>
        <taxon>Eukaryota</taxon>
        <taxon>Metazoa</taxon>
        <taxon>Spiralia</taxon>
        <taxon>Lophotrochozoa</taxon>
        <taxon>Platyhelminthes</taxon>
        <taxon>Cestoda</taxon>
        <taxon>Eucestoda</taxon>
        <taxon>Cyclophyllidea</taxon>
        <taxon>Hymenolepididae</taxon>
        <taxon>Hymenolepis</taxon>
    </lineage>
</organism>
<evidence type="ECO:0000313" key="3">
    <source>
        <dbReference type="Proteomes" id="UP000321570"/>
    </source>
</evidence>
<accession>A0A564YHK6</accession>
<gene>
    <name evidence="2" type="ORF">WMSIL1_LOCUS5996</name>
</gene>
<evidence type="ECO:0000313" key="2">
    <source>
        <dbReference type="EMBL" id="VUZ46198.1"/>
    </source>
</evidence>
<dbReference type="Proteomes" id="UP000321570">
    <property type="component" value="Unassembled WGS sequence"/>
</dbReference>
<reference evidence="2 3" key="1">
    <citation type="submission" date="2019-07" db="EMBL/GenBank/DDBJ databases">
        <authorList>
            <person name="Jastrzebski P J."/>
            <person name="Paukszto L."/>
            <person name="Jastrzebski P J."/>
        </authorList>
    </citation>
    <scope>NUCLEOTIDE SEQUENCE [LARGE SCALE GENOMIC DNA]</scope>
    <source>
        <strain evidence="2 3">WMS-il1</strain>
    </source>
</reference>
<feature type="compositionally biased region" description="Basic and acidic residues" evidence="1">
    <location>
        <begin position="141"/>
        <end position="170"/>
    </location>
</feature>